<evidence type="ECO:0000259" key="2">
    <source>
        <dbReference type="Pfam" id="PF04892"/>
    </source>
</evidence>
<evidence type="ECO:0000313" key="4">
    <source>
        <dbReference type="Proteomes" id="UP000532121"/>
    </source>
</evidence>
<evidence type="ECO:0000256" key="1">
    <source>
        <dbReference type="SAM" id="Phobius"/>
    </source>
</evidence>
<feature type="transmembrane region" description="Helical" evidence="1">
    <location>
        <begin position="44"/>
        <end position="64"/>
    </location>
</feature>
<protein>
    <submittedName>
        <fullName evidence="3">VanZ family protein</fullName>
    </submittedName>
</protein>
<dbReference type="EMBL" id="JABASA010000005">
    <property type="protein sequence ID" value="NMD48776.1"/>
    <property type="molecule type" value="Genomic_DNA"/>
</dbReference>
<dbReference type="Proteomes" id="UP000532121">
    <property type="component" value="Unassembled WGS sequence"/>
</dbReference>
<organism evidence="3 4">
    <name type="scientific">Streptococcus ratti</name>
    <dbReference type="NCBI Taxonomy" id="1341"/>
    <lineage>
        <taxon>Bacteria</taxon>
        <taxon>Bacillati</taxon>
        <taxon>Bacillota</taxon>
        <taxon>Bacilli</taxon>
        <taxon>Lactobacillales</taxon>
        <taxon>Streptococcaceae</taxon>
        <taxon>Streptococcus</taxon>
    </lineage>
</organism>
<feature type="domain" description="VanZ-like" evidence="2">
    <location>
        <begin position="82"/>
        <end position="180"/>
    </location>
</feature>
<accession>A0A7X9QFH2</accession>
<feature type="transmembrane region" description="Helical" evidence="1">
    <location>
        <begin position="76"/>
        <end position="98"/>
    </location>
</feature>
<comment type="caution">
    <text evidence="3">The sequence shown here is derived from an EMBL/GenBank/DDBJ whole genome shotgun (WGS) entry which is preliminary data.</text>
</comment>
<keyword evidence="1" id="KW-0812">Transmembrane</keyword>
<feature type="transmembrane region" description="Helical" evidence="1">
    <location>
        <begin position="12"/>
        <end position="38"/>
    </location>
</feature>
<gene>
    <name evidence="3" type="ORF">HHO37_03580</name>
</gene>
<dbReference type="InterPro" id="IPR006976">
    <property type="entry name" value="VanZ-like"/>
</dbReference>
<proteinExistence type="predicted"/>
<keyword evidence="1" id="KW-0472">Membrane</keyword>
<evidence type="ECO:0000313" key="3">
    <source>
        <dbReference type="EMBL" id="NMD48776.1"/>
    </source>
</evidence>
<dbReference type="AlphaFoldDB" id="A0A7X9QFH2"/>
<name>A0A7X9QFH2_STRRT</name>
<feature type="transmembrane region" description="Helical" evidence="1">
    <location>
        <begin position="142"/>
        <end position="163"/>
    </location>
</feature>
<reference evidence="3 4" key="1">
    <citation type="submission" date="2020-04" db="EMBL/GenBank/DDBJ databases">
        <title>MicrobeNet Type strains.</title>
        <authorList>
            <person name="Nicholson A.C."/>
        </authorList>
    </citation>
    <scope>NUCLEOTIDE SEQUENCE [LARGE SCALE GENOMIC DNA]</scope>
    <source>
        <strain evidence="3 4">DSM 22768</strain>
    </source>
</reference>
<sequence length="203" mass="23200">MVTKQNHSTANILLFLASFIGAKWFYDTFLIVYAHYISNYGMDFALFLNVIITLILSYFTFVLLKFCCTQQIKRTSIIISYLIYSLLLIYVIFLKNIGHQGLVLNPLSFIQDIANGSRFVPAMNLLMFIPLGFLYPPSKANLSLSLLGLILLECCQYVFHLGVLDLGDISLNFISLLIGNFFHMSRLPRWIKEHMIGKGCTDF</sequence>
<feature type="transmembrane region" description="Helical" evidence="1">
    <location>
        <begin position="118"/>
        <end position="135"/>
    </location>
</feature>
<dbReference type="RefSeq" id="WP_193523220.1">
    <property type="nucleotide sequence ID" value="NZ_JABASA010000005.1"/>
</dbReference>
<dbReference type="Pfam" id="PF04892">
    <property type="entry name" value="VanZ"/>
    <property type="match status" value="1"/>
</dbReference>
<keyword evidence="1" id="KW-1133">Transmembrane helix</keyword>